<dbReference type="OrthoDB" id="513190at2759"/>
<keyword evidence="3" id="KW-1185">Reference proteome</keyword>
<feature type="transmembrane region" description="Helical" evidence="1">
    <location>
        <begin position="25"/>
        <end position="46"/>
    </location>
</feature>
<dbReference type="AlphaFoldDB" id="A0A7J7MBD1"/>
<keyword evidence="1" id="KW-0472">Membrane</keyword>
<proteinExistence type="predicted"/>
<dbReference type="Proteomes" id="UP000541444">
    <property type="component" value="Unassembled WGS sequence"/>
</dbReference>
<keyword evidence="1" id="KW-0812">Transmembrane</keyword>
<organism evidence="2 3">
    <name type="scientific">Kingdonia uniflora</name>
    <dbReference type="NCBI Taxonomy" id="39325"/>
    <lineage>
        <taxon>Eukaryota</taxon>
        <taxon>Viridiplantae</taxon>
        <taxon>Streptophyta</taxon>
        <taxon>Embryophyta</taxon>
        <taxon>Tracheophyta</taxon>
        <taxon>Spermatophyta</taxon>
        <taxon>Magnoliopsida</taxon>
        <taxon>Ranunculales</taxon>
        <taxon>Circaeasteraceae</taxon>
        <taxon>Kingdonia</taxon>
    </lineage>
</organism>
<keyword evidence="1" id="KW-1133">Transmembrane helix</keyword>
<sequence length="74" mass="7924">MIGFVAAITVDLVRGDYLVAQLANGGLSWFVGTLVILSFASLVPLFKGISVESKSDEVMTSSTEMWNGRLAMLV</sequence>
<evidence type="ECO:0000313" key="3">
    <source>
        <dbReference type="Proteomes" id="UP000541444"/>
    </source>
</evidence>
<dbReference type="SUPFAM" id="SSF103511">
    <property type="entry name" value="Chlorophyll a-b binding protein"/>
    <property type="match status" value="1"/>
</dbReference>
<name>A0A7J7MBD1_9MAGN</name>
<comment type="caution">
    <text evidence="2">The sequence shown here is derived from an EMBL/GenBank/DDBJ whole genome shotgun (WGS) entry which is preliminary data.</text>
</comment>
<evidence type="ECO:0000313" key="2">
    <source>
        <dbReference type="EMBL" id="KAF6152080.1"/>
    </source>
</evidence>
<gene>
    <name evidence="2" type="ORF">GIB67_031402</name>
</gene>
<reference evidence="2 3" key="1">
    <citation type="journal article" date="2020" name="IScience">
        <title>Genome Sequencing of the Endangered Kingdonia uniflora (Circaeasteraceae, Ranunculales) Reveals Potential Mechanisms of Evolutionary Specialization.</title>
        <authorList>
            <person name="Sun Y."/>
            <person name="Deng T."/>
            <person name="Zhang A."/>
            <person name="Moore M.J."/>
            <person name="Landis J.B."/>
            <person name="Lin N."/>
            <person name="Zhang H."/>
            <person name="Zhang X."/>
            <person name="Huang J."/>
            <person name="Zhang X."/>
            <person name="Sun H."/>
            <person name="Wang H."/>
        </authorList>
    </citation>
    <scope>NUCLEOTIDE SEQUENCE [LARGE SCALE GENOMIC DNA]</scope>
    <source>
        <strain evidence="2">TB1705</strain>
        <tissue evidence="2">Leaf</tissue>
    </source>
</reference>
<protein>
    <submittedName>
        <fullName evidence="2">Uncharacterized protein</fullName>
    </submittedName>
</protein>
<accession>A0A7J7MBD1</accession>
<evidence type="ECO:0000256" key="1">
    <source>
        <dbReference type="SAM" id="Phobius"/>
    </source>
</evidence>
<dbReference type="EMBL" id="JACGCM010001655">
    <property type="protein sequence ID" value="KAF6152080.1"/>
    <property type="molecule type" value="Genomic_DNA"/>
</dbReference>